<gene>
    <name evidence="1" type="ORF">OG863_36845</name>
</gene>
<accession>A0ABZ1FRJ9</accession>
<proteinExistence type="predicted"/>
<reference evidence="1 2" key="1">
    <citation type="submission" date="2022-10" db="EMBL/GenBank/DDBJ databases">
        <title>The complete genomes of actinobacterial strains from the NBC collection.</title>
        <authorList>
            <person name="Joergensen T.S."/>
            <person name="Alvarez Arevalo M."/>
            <person name="Sterndorff E.B."/>
            <person name="Faurdal D."/>
            <person name="Vuksanovic O."/>
            <person name="Mourched A.-S."/>
            <person name="Charusanti P."/>
            <person name="Shaw S."/>
            <person name="Blin K."/>
            <person name="Weber T."/>
        </authorList>
    </citation>
    <scope>NUCLEOTIDE SEQUENCE [LARGE SCALE GENOMIC DNA]</scope>
    <source>
        <strain evidence="1 2">NBC 01774</strain>
    </source>
</reference>
<keyword evidence="2" id="KW-1185">Reference proteome</keyword>
<organism evidence="1 2">
    <name type="scientific">Streptomyces decoyicus</name>
    <dbReference type="NCBI Taxonomy" id="249567"/>
    <lineage>
        <taxon>Bacteria</taxon>
        <taxon>Bacillati</taxon>
        <taxon>Actinomycetota</taxon>
        <taxon>Actinomycetes</taxon>
        <taxon>Kitasatosporales</taxon>
        <taxon>Streptomycetaceae</taxon>
        <taxon>Streptomyces</taxon>
    </lineage>
</organism>
<protein>
    <submittedName>
        <fullName evidence="1">Uncharacterized protein</fullName>
    </submittedName>
</protein>
<sequence length="235" mass="25930">MAHTWASAALHDPGLDAAARLRLAFGLLDLLDEYWVTTEIGFALKDDEDQDPLPAEAFWGGYRQRLEAAEEPEAVTYSLWVDWFEDRATAEAAFAEVLGNDFAELSARSLLSEAAEGPLFRRAQRVLAASGPVPWTVKHAAYRTAAAVPALHTALFQGILHSYHDLYGDLEPRAALALLRRLDLPPGTEHLSTLCAVLEAGHTNHYLAPKAWQSGPGPVQRLMRRFRRMVAPGTH</sequence>
<dbReference type="Proteomes" id="UP001344251">
    <property type="component" value="Chromosome"/>
</dbReference>
<dbReference type="EMBL" id="CP109106">
    <property type="protein sequence ID" value="WSB73081.1"/>
    <property type="molecule type" value="Genomic_DNA"/>
</dbReference>
<evidence type="ECO:0000313" key="2">
    <source>
        <dbReference type="Proteomes" id="UP001344251"/>
    </source>
</evidence>
<name>A0ABZ1FRJ9_9ACTN</name>
<evidence type="ECO:0000313" key="1">
    <source>
        <dbReference type="EMBL" id="WSB73081.1"/>
    </source>
</evidence>
<dbReference type="RefSeq" id="WP_326622661.1">
    <property type="nucleotide sequence ID" value="NZ_CP109106.1"/>
</dbReference>